<sequence>MFERFSGARRRRTAIAIAAMAASVAVVLTGCSGSPASSNDSATSGSITWWGWTPEIGVGKQYVESFNKAYPNIKVTYKQVATASYDSAIRPALASSVGPDVFNMAPGGGIGSIQAYQGSAIDLTPAVTSALGSGWKSKVAAIGPKGLTTSSGKLAALSVGSTFAGPVWINPTLFAKYGLTPPKTLDEWVQVCKAFASHGATCFEQGAGDPGFNMDLLHAIADSIQPGVWSNAVAGKAKWTDPTLLKAMTTFEQMFHNGIIQKGAAGMQQYPDVNNDFMGGKTAMVMMGTWYMQYSTTAGATAAVSASGVAGAKPFPIVSIPFPDVTGAGNPAPLFGDADYGLAVNVKSKHQNAAKTFVTWLATNEGAQQVVANALNDISALTNISPKWTDITLVDSAKQQSTLDTLIKSSNTTTEARLGDLSTALGQAIGVATGAVAAGQASPKQALATLQSSAGTN</sequence>
<proteinExistence type="predicted"/>
<keyword evidence="1" id="KW-0732">Signal</keyword>
<name>A0A6L9XWW3_9MICO</name>
<feature type="signal peptide" evidence="1">
    <location>
        <begin position="1"/>
        <end position="36"/>
    </location>
</feature>
<evidence type="ECO:0000256" key="1">
    <source>
        <dbReference type="SAM" id="SignalP"/>
    </source>
</evidence>
<dbReference type="SUPFAM" id="SSF53850">
    <property type="entry name" value="Periplasmic binding protein-like II"/>
    <property type="match status" value="1"/>
</dbReference>
<reference evidence="2 3" key="1">
    <citation type="journal article" date="2014" name="J. Microbiol.">
        <title>Diaminobutyricibacter tongyongensis gen. nov., sp. nov. and Homoserinibacter gongjuensis gen. nov., sp. nov. belong to the family Microbacteriaceae.</title>
        <authorList>
            <person name="Kim S.J."/>
            <person name="Ahn J.H."/>
            <person name="Weon H.Y."/>
            <person name="Hamada M."/>
            <person name="Suzuki K."/>
            <person name="Kwon S.W."/>
        </authorList>
    </citation>
    <scope>NUCLEOTIDE SEQUENCE [LARGE SCALE GENOMIC DNA]</scope>
    <source>
        <strain evidence="2 3">NBRC 108724</strain>
    </source>
</reference>
<keyword evidence="3" id="KW-1185">Reference proteome</keyword>
<evidence type="ECO:0000313" key="3">
    <source>
        <dbReference type="Proteomes" id="UP000474967"/>
    </source>
</evidence>
<dbReference type="PROSITE" id="PS51257">
    <property type="entry name" value="PROKAR_LIPOPROTEIN"/>
    <property type="match status" value="1"/>
</dbReference>
<dbReference type="PANTHER" id="PTHR43649">
    <property type="entry name" value="ARABINOSE-BINDING PROTEIN-RELATED"/>
    <property type="match status" value="1"/>
</dbReference>
<dbReference type="AlphaFoldDB" id="A0A6L9XWW3"/>
<feature type="chain" id="PRO_5026937851" evidence="1">
    <location>
        <begin position="37"/>
        <end position="457"/>
    </location>
</feature>
<comment type="caution">
    <text evidence="2">The sequence shown here is derived from an EMBL/GenBank/DDBJ whole genome shotgun (WGS) entry which is preliminary data.</text>
</comment>
<dbReference type="Proteomes" id="UP000474967">
    <property type="component" value="Unassembled WGS sequence"/>
</dbReference>
<gene>
    <name evidence="2" type="ORF">G3T36_07600</name>
</gene>
<dbReference type="EMBL" id="JAAGWY010000001">
    <property type="protein sequence ID" value="NEN05735.1"/>
    <property type="molecule type" value="Genomic_DNA"/>
</dbReference>
<evidence type="ECO:0000313" key="2">
    <source>
        <dbReference type="EMBL" id="NEN05735.1"/>
    </source>
</evidence>
<dbReference type="InterPro" id="IPR006059">
    <property type="entry name" value="SBP"/>
</dbReference>
<organism evidence="2 3">
    <name type="scientific">Leifsonia tongyongensis</name>
    <dbReference type="NCBI Taxonomy" id="1268043"/>
    <lineage>
        <taxon>Bacteria</taxon>
        <taxon>Bacillati</taxon>
        <taxon>Actinomycetota</taxon>
        <taxon>Actinomycetes</taxon>
        <taxon>Micrococcales</taxon>
        <taxon>Microbacteriaceae</taxon>
        <taxon>Leifsonia</taxon>
    </lineage>
</organism>
<dbReference type="Pfam" id="PF01547">
    <property type="entry name" value="SBP_bac_1"/>
    <property type="match status" value="1"/>
</dbReference>
<accession>A0A6L9XWW3</accession>
<protein>
    <submittedName>
        <fullName evidence="2">Extracellular solute-binding protein</fullName>
    </submittedName>
</protein>
<dbReference type="InterPro" id="IPR050490">
    <property type="entry name" value="Bact_solute-bd_prot1"/>
</dbReference>
<dbReference type="Gene3D" id="3.40.190.10">
    <property type="entry name" value="Periplasmic binding protein-like II"/>
    <property type="match status" value="2"/>
</dbReference>
<dbReference type="RefSeq" id="WP_163288909.1">
    <property type="nucleotide sequence ID" value="NZ_JAAGWY010000001.1"/>
</dbReference>